<sequence length="339" mass="35833">MRVEYNDALAAEMDKQRELDCENGLSEKSQSPPPAYDTATAKGACTNSGQSTTTTEDDLPRDGPHGERWGARKRGLHACMHLMFAVILLFLSAGFIVRATHGKYEAVEEYPTPGDRRTIVHTTSNSITGNYPLLDLLDLETTSGSIYVTVSAEEPDEDGPAQAAEFVAKSTSGDIRANLASLTGIPSRKYITHVSSQSGTVSGTYFLSSMTSFTTTSGSINIMLLLATYGSDSPSVATSSTSESQDIVVLGGQDPTVLRTLSLSSQSISGTITVRCPRDFEGTIFARTTSGHISVSGQGVNIVRDVHSPGSKFVEATKGSGAGRMDVGTTSGDVHVFIG</sequence>
<dbReference type="EMBL" id="VXIT01000014">
    <property type="protein sequence ID" value="KAA6408140.1"/>
    <property type="molecule type" value="Genomic_DNA"/>
</dbReference>
<accession>A0A5M8PGW3</accession>
<dbReference type="OrthoDB" id="3539644at2759"/>
<evidence type="ECO:0000313" key="3">
    <source>
        <dbReference type="EMBL" id="KAA6408140.1"/>
    </source>
</evidence>
<dbReference type="AlphaFoldDB" id="A0A5M8PGW3"/>
<evidence type="ECO:0000256" key="2">
    <source>
        <dbReference type="SAM" id="Phobius"/>
    </source>
</evidence>
<dbReference type="Proteomes" id="UP000324767">
    <property type="component" value="Unassembled WGS sequence"/>
</dbReference>
<reference evidence="3 4" key="1">
    <citation type="submission" date="2019-09" db="EMBL/GenBank/DDBJ databases">
        <title>The hologenome of the rock-dwelling lichen Lasallia pustulata.</title>
        <authorList>
            <person name="Greshake Tzovaras B."/>
            <person name="Segers F."/>
            <person name="Bicker A."/>
            <person name="Dal Grande F."/>
            <person name="Otte J."/>
            <person name="Hankeln T."/>
            <person name="Schmitt I."/>
            <person name="Ebersberger I."/>
        </authorList>
    </citation>
    <scope>NUCLEOTIDE SEQUENCE [LARGE SCALE GENOMIC DNA]</scope>
    <source>
        <strain evidence="3">A1-1</strain>
    </source>
</reference>
<evidence type="ECO:0000313" key="4">
    <source>
        <dbReference type="Proteomes" id="UP000324767"/>
    </source>
</evidence>
<organism evidence="3 4">
    <name type="scientific">Lasallia pustulata</name>
    <dbReference type="NCBI Taxonomy" id="136370"/>
    <lineage>
        <taxon>Eukaryota</taxon>
        <taxon>Fungi</taxon>
        <taxon>Dikarya</taxon>
        <taxon>Ascomycota</taxon>
        <taxon>Pezizomycotina</taxon>
        <taxon>Lecanoromycetes</taxon>
        <taxon>OSLEUM clade</taxon>
        <taxon>Umbilicariomycetidae</taxon>
        <taxon>Umbilicariales</taxon>
        <taxon>Umbilicariaceae</taxon>
        <taxon>Lasallia</taxon>
    </lineage>
</organism>
<gene>
    <name evidence="3" type="ORF">FRX48_07882</name>
</gene>
<keyword evidence="2" id="KW-0472">Membrane</keyword>
<comment type="caution">
    <text evidence="3">The sequence shown here is derived from an EMBL/GenBank/DDBJ whole genome shotgun (WGS) entry which is preliminary data.</text>
</comment>
<keyword evidence="2" id="KW-1133">Transmembrane helix</keyword>
<proteinExistence type="predicted"/>
<name>A0A5M8PGW3_9LECA</name>
<evidence type="ECO:0000256" key="1">
    <source>
        <dbReference type="SAM" id="MobiDB-lite"/>
    </source>
</evidence>
<feature type="compositionally biased region" description="Basic and acidic residues" evidence="1">
    <location>
        <begin position="58"/>
        <end position="68"/>
    </location>
</feature>
<protein>
    <submittedName>
        <fullName evidence="3">Uncharacterized protein</fullName>
    </submittedName>
</protein>
<feature type="compositionally biased region" description="Polar residues" evidence="1">
    <location>
        <begin position="45"/>
        <end position="54"/>
    </location>
</feature>
<feature type="transmembrane region" description="Helical" evidence="2">
    <location>
        <begin position="78"/>
        <end position="97"/>
    </location>
</feature>
<keyword evidence="2" id="KW-0812">Transmembrane</keyword>
<feature type="region of interest" description="Disordered" evidence="1">
    <location>
        <begin position="1"/>
        <end position="68"/>
    </location>
</feature>